<sequence>MSQNSPVLLKDTGLHVFQNELAATLKEGQLNGEERLILQEALRYLRARSYFAQYCYEKLSCQSCRPDFEALARDLEDLLVVFACCYVQFFSFSNRRAALQKKAQWRNRSLFCGLKSSFALRFAALILLLKS</sequence>
<dbReference type="EMBL" id="HBIB01006766">
    <property type="protein sequence ID" value="CAE0242035.1"/>
    <property type="molecule type" value="Transcribed_RNA"/>
</dbReference>
<reference evidence="1" key="1">
    <citation type="submission" date="2021-01" db="EMBL/GenBank/DDBJ databases">
        <authorList>
            <person name="Corre E."/>
            <person name="Pelletier E."/>
            <person name="Niang G."/>
            <person name="Scheremetjew M."/>
            <person name="Finn R."/>
            <person name="Kale V."/>
            <person name="Holt S."/>
            <person name="Cochrane G."/>
            <person name="Meng A."/>
            <person name="Brown T."/>
            <person name="Cohen L."/>
        </authorList>
    </citation>
    <scope>NUCLEOTIDE SEQUENCE</scope>
    <source>
        <strain evidence="1">NIES-2562</strain>
    </source>
</reference>
<accession>A0A7S3CZR9</accession>
<protein>
    <submittedName>
        <fullName evidence="1">Uncharacterized protein</fullName>
    </submittedName>
</protein>
<proteinExistence type="predicted"/>
<gene>
    <name evidence="1" type="ORF">PBIL07802_LOCUS4199</name>
</gene>
<dbReference type="AlphaFoldDB" id="A0A7S3CZR9"/>
<evidence type="ECO:0000313" key="1">
    <source>
        <dbReference type="EMBL" id="CAE0242035.1"/>
    </source>
</evidence>
<organism evidence="1">
    <name type="scientific">Palpitomonas bilix</name>
    <dbReference type="NCBI Taxonomy" id="652834"/>
    <lineage>
        <taxon>Eukaryota</taxon>
        <taxon>Eukaryota incertae sedis</taxon>
    </lineage>
</organism>
<name>A0A7S3CZR9_9EUKA</name>